<gene>
    <name evidence="4" type="ORF">C3H48_05960</name>
</gene>
<dbReference type="InterPro" id="IPR001261">
    <property type="entry name" value="ArgE/DapE_CS"/>
</dbReference>
<keyword evidence="1" id="KW-0378">Hydrolase</keyword>
<accession>A0A431FWX9</accession>
<evidence type="ECO:0000313" key="5">
    <source>
        <dbReference type="Proteomes" id="UP000286791"/>
    </source>
</evidence>
<protein>
    <submittedName>
        <fullName evidence="4">Succinyl-diaminopimelate desuccinylase</fullName>
    </submittedName>
</protein>
<proteinExistence type="predicted"/>
<dbReference type="PANTHER" id="PTHR43808:SF31">
    <property type="entry name" value="N-ACETYL-L-CITRULLINE DEACETYLASE"/>
    <property type="match status" value="1"/>
</dbReference>
<evidence type="ECO:0000313" key="4">
    <source>
        <dbReference type="EMBL" id="RTJ98039.1"/>
    </source>
</evidence>
<dbReference type="GO" id="GO:0006526">
    <property type="term" value="P:L-arginine biosynthetic process"/>
    <property type="evidence" value="ECO:0007669"/>
    <property type="project" value="TreeGrafter"/>
</dbReference>
<dbReference type="EMBL" id="PRCE01000044">
    <property type="protein sequence ID" value="RTJ98039.1"/>
    <property type="molecule type" value="Genomic_DNA"/>
</dbReference>
<dbReference type="RefSeq" id="WP_126237021.1">
    <property type="nucleotide sequence ID" value="NZ_PRCE01000044.1"/>
</dbReference>
<organism evidence="4 5">
    <name type="scientific">Campylobacter jejuni</name>
    <dbReference type="NCBI Taxonomy" id="197"/>
    <lineage>
        <taxon>Bacteria</taxon>
        <taxon>Pseudomonadati</taxon>
        <taxon>Campylobacterota</taxon>
        <taxon>Epsilonproteobacteria</taxon>
        <taxon>Campylobacterales</taxon>
        <taxon>Campylobacteraceae</taxon>
        <taxon>Campylobacter</taxon>
    </lineage>
</organism>
<dbReference type="PANTHER" id="PTHR43808">
    <property type="entry name" value="ACETYLORNITHINE DEACETYLASE"/>
    <property type="match status" value="1"/>
</dbReference>
<dbReference type="GO" id="GO:0008777">
    <property type="term" value="F:acetylornithine deacetylase activity"/>
    <property type="evidence" value="ECO:0007669"/>
    <property type="project" value="TreeGrafter"/>
</dbReference>
<dbReference type="Proteomes" id="UP000286791">
    <property type="component" value="Unassembled WGS sequence"/>
</dbReference>
<sequence length="142" mass="15662">MNAKEFLIELLKFKSVTPNDDGALNFIAMELSDFEAFFIEKEGIKNLLLTKKFKDEGDHLAFGGHVDVVPTGEGWSSDAFVPMEKEGFIYARGAQDMKSGVAAFVDAAKNVDFKGARLSLILTSDEEGEAIYGTKAVLEWMQ</sequence>
<evidence type="ECO:0000256" key="2">
    <source>
        <dbReference type="ARBA" id="ARBA00022833"/>
    </source>
</evidence>
<dbReference type="Gene3D" id="3.40.630.10">
    <property type="entry name" value="Zn peptidases"/>
    <property type="match status" value="1"/>
</dbReference>
<reference evidence="4" key="1">
    <citation type="journal article" date="2019" name="Appl. Environ. Microbiol.">
        <title>Population genetics and characterization of Campylobacter jejuni isolates in western jackdaws and game birds in Finland.</title>
        <authorList>
            <person name="Kovanen S."/>
            <person name="Rossi M."/>
            <person name="Pohja-Mykra M."/>
            <person name="Nieminen T."/>
            <person name="Raunio-Saarnisto M."/>
            <person name="Sauvala M."/>
            <person name="Fredriksson-Ahomaa M."/>
            <person name="Hanninen M.L."/>
            <person name="Kivisto R."/>
        </authorList>
    </citation>
    <scope>NUCLEOTIDE SEQUENCE [LARGE SCALE GENOMIC DNA]</scope>
    <source>
        <strain evidence="4">CB304</strain>
    </source>
</reference>
<keyword evidence="2" id="KW-0862">Zinc</keyword>
<dbReference type="PROSITE" id="PS00759">
    <property type="entry name" value="ARGE_DAPE_CPG2_2"/>
    <property type="match status" value="1"/>
</dbReference>
<name>A0A431FWX9_CAMJU</name>
<dbReference type="Pfam" id="PF01546">
    <property type="entry name" value="Peptidase_M20"/>
    <property type="match status" value="1"/>
</dbReference>
<dbReference type="AlphaFoldDB" id="A0A431FWX9"/>
<keyword evidence="3" id="KW-0170">Cobalt</keyword>
<feature type="non-terminal residue" evidence="4">
    <location>
        <position position="142"/>
    </location>
</feature>
<dbReference type="PROSITE" id="PS00758">
    <property type="entry name" value="ARGE_DAPE_CPG2_1"/>
    <property type="match status" value="1"/>
</dbReference>
<evidence type="ECO:0000256" key="3">
    <source>
        <dbReference type="ARBA" id="ARBA00023285"/>
    </source>
</evidence>
<dbReference type="InterPro" id="IPR050072">
    <property type="entry name" value="Peptidase_M20A"/>
</dbReference>
<comment type="caution">
    <text evidence="4">The sequence shown here is derived from an EMBL/GenBank/DDBJ whole genome shotgun (WGS) entry which is preliminary data.</text>
</comment>
<dbReference type="InterPro" id="IPR002933">
    <property type="entry name" value="Peptidase_M20"/>
</dbReference>
<dbReference type="SUPFAM" id="SSF53187">
    <property type="entry name" value="Zn-dependent exopeptidases"/>
    <property type="match status" value="1"/>
</dbReference>
<evidence type="ECO:0000256" key="1">
    <source>
        <dbReference type="ARBA" id="ARBA00022801"/>
    </source>
</evidence>